<proteinExistence type="predicted"/>
<gene>
    <name evidence="2" type="ORF">PUN28_002168</name>
</gene>
<sequence length="97" mass="10993">MRIKPFGPSLIVNGPRGVARLKLIVSPVLSCHRVCRSLEQAHGLTTRARRRLSPPHWYFSPFGPSSRIYGDRREEAEAVQPRYRDPPVHGGVPNRNL</sequence>
<protein>
    <submittedName>
        <fullName evidence="2">Uncharacterized protein</fullName>
    </submittedName>
</protein>
<reference evidence="2 3" key="1">
    <citation type="submission" date="2023-03" db="EMBL/GenBank/DDBJ databases">
        <title>High recombination rates correlate with genetic variation in Cardiocondyla obscurior ants.</title>
        <authorList>
            <person name="Errbii M."/>
        </authorList>
    </citation>
    <scope>NUCLEOTIDE SEQUENCE [LARGE SCALE GENOMIC DNA]</scope>
    <source>
        <strain evidence="2">Alpha-2009</strain>
        <tissue evidence="2">Whole body</tissue>
    </source>
</reference>
<dbReference type="Proteomes" id="UP001430953">
    <property type="component" value="Unassembled WGS sequence"/>
</dbReference>
<feature type="compositionally biased region" description="Basic and acidic residues" evidence="1">
    <location>
        <begin position="70"/>
        <end position="87"/>
    </location>
</feature>
<dbReference type="AlphaFoldDB" id="A0AAW2GSR8"/>
<organism evidence="2 3">
    <name type="scientific">Cardiocondyla obscurior</name>
    <dbReference type="NCBI Taxonomy" id="286306"/>
    <lineage>
        <taxon>Eukaryota</taxon>
        <taxon>Metazoa</taxon>
        <taxon>Ecdysozoa</taxon>
        <taxon>Arthropoda</taxon>
        <taxon>Hexapoda</taxon>
        <taxon>Insecta</taxon>
        <taxon>Pterygota</taxon>
        <taxon>Neoptera</taxon>
        <taxon>Endopterygota</taxon>
        <taxon>Hymenoptera</taxon>
        <taxon>Apocrita</taxon>
        <taxon>Aculeata</taxon>
        <taxon>Formicoidea</taxon>
        <taxon>Formicidae</taxon>
        <taxon>Myrmicinae</taxon>
        <taxon>Cardiocondyla</taxon>
    </lineage>
</organism>
<evidence type="ECO:0000313" key="3">
    <source>
        <dbReference type="Proteomes" id="UP001430953"/>
    </source>
</evidence>
<name>A0AAW2GSR8_9HYME</name>
<evidence type="ECO:0000256" key="1">
    <source>
        <dbReference type="SAM" id="MobiDB-lite"/>
    </source>
</evidence>
<comment type="caution">
    <text evidence="2">The sequence shown here is derived from an EMBL/GenBank/DDBJ whole genome shotgun (WGS) entry which is preliminary data.</text>
</comment>
<accession>A0AAW2GSR8</accession>
<keyword evidence="3" id="KW-1185">Reference proteome</keyword>
<evidence type="ECO:0000313" key="2">
    <source>
        <dbReference type="EMBL" id="KAL0130342.1"/>
    </source>
</evidence>
<dbReference type="EMBL" id="JADYXP020000002">
    <property type="protein sequence ID" value="KAL0130342.1"/>
    <property type="molecule type" value="Genomic_DNA"/>
</dbReference>
<feature type="region of interest" description="Disordered" evidence="1">
    <location>
        <begin position="70"/>
        <end position="97"/>
    </location>
</feature>